<keyword evidence="1" id="KW-0472">Membrane</keyword>
<dbReference type="Proteomes" id="UP001230951">
    <property type="component" value="Unassembled WGS sequence"/>
</dbReference>
<dbReference type="AlphaFoldDB" id="A0AAW8DDF6"/>
<dbReference type="RefSeq" id="WP_113990531.1">
    <property type="nucleotide sequence ID" value="NZ_JAUSRG010000001.1"/>
</dbReference>
<keyword evidence="4" id="KW-1185">Reference proteome</keyword>
<keyword evidence="1" id="KW-1133">Transmembrane helix</keyword>
<evidence type="ECO:0000313" key="2">
    <source>
        <dbReference type="EMBL" id="MDP9903325.1"/>
    </source>
</evidence>
<dbReference type="EMBL" id="JAUSTF010000002">
    <property type="protein sequence ID" value="MDQ0180022.1"/>
    <property type="molecule type" value="Genomic_DNA"/>
</dbReference>
<name>A0AAW8DDF6_9MICC</name>
<organism evidence="2 5">
    <name type="scientific">Arthrobacter bambusae</name>
    <dbReference type="NCBI Taxonomy" id="1338426"/>
    <lineage>
        <taxon>Bacteria</taxon>
        <taxon>Bacillati</taxon>
        <taxon>Actinomycetota</taxon>
        <taxon>Actinomycetes</taxon>
        <taxon>Micrococcales</taxon>
        <taxon>Micrococcaceae</taxon>
        <taxon>Arthrobacter</taxon>
    </lineage>
</organism>
<dbReference type="EMBL" id="JAUSRG010000001">
    <property type="protein sequence ID" value="MDP9903325.1"/>
    <property type="molecule type" value="Genomic_DNA"/>
</dbReference>
<dbReference type="Pfam" id="PF18919">
    <property type="entry name" value="DUF5670"/>
    <property type="match status" value="1"/>
</dbReference>
<evidence type="ECO:0000256" key="1">
    <source>
        <dbReference type="SAM" id="Phobius"/>
    </source>
</evidence>
<comment type="caution">
    <text evidence="2">The sequence shown here is derived from an EMBL/GenBank/DDBJ whole genome shotgun (WGS) entry which is preliminary data.</text>
</comment>
<reference evidence="2 4" key="1">
    <citation type="submission" date="2023-07" db="EMBL/GenBank/DDBJ databases">
        <title>Sorghum-associated microbial communities from plants grown in Nebraska, USA.</title>
        <authorList>
            <person name="Schachtman D."/>
        </authorList>
    </citation>
    <scope>NUCLEOTIDE SEQUENCE</scope>
    <source>
        <strain evidence="2">DS1006</strain>
        <strain evidence="3 4">DS1016</strain>
    </source>
</reference>
<dbReference type="InterPro" id="IPR043727">
    <property type="entry name" value="Lmo0937-like"/>
</dbReference>
<dbReference type="Proteomes" id="UP001242995">
    <property type="component" value="Unassembled WGS sequence"/>
</dbReference>
<accession>A0AAW8DDF6</accession>
<sequence length="48" mass="5307">MLLWIAIVIAVLWLLGFIGNIGGGLIHLLLVVAVIVLIFHFIRGRSRV</sequence>
<protein>
    <submittedName>
        <fullName evidence="2">Fatty acid desaturase</fullName>
    </submittedName>
</protein>
<evidence type="ECO:0000313" key="3">
    <source>
        <dbReference type="EMBL" id="MDQ0180022.1"/>
    </source>
</evidence>
<proteinExistence type="predicted"/>
<gene>
    <name evidence="2" type="ORF">J2S90_000265</name>
    <name evidence="3" type="ORF">J2S93_001438</name>
</gene>
<feature type="transmembrane region" description="Helical" evidence="1">
    <location>
        <begin position="26"/>
        <end position="42"/>
    </location>
</feature>
<keyword evidence="1" id="KW-0812">Transmembrane</keyword>
<evidence type="ECO:0000313" key="5">
    <source>
        <dbReference type="Proteomes" id="UP001242995"/>
    </source>
</evidence>
<evidence type="ECO:0000313" key="4">
    <source>
        <dbReference type="Proteomes" id="UP001230951"/>
    </source>
</evidence>
<dbReference type="NCBIfam" id="NF033488">
    <property type="entry name" value="lmo0937_fam_TM"/>
    <property type="match status" value="1"/>
</dbReference>